<comment type="caution">
    <text evidence="3">The sequence shown here is derived from an EMBL/GenBank/DDBJ whole genome shotgun (WGS) entry which is preliminary data.</text>
</comment>
<dbReference type="SUPFAM" id="SSF50814">
    <property type="entry name" value="Lipocalins"/>
    <property type="match status" value="1"/>
</dbReference>
<proteinExistence type="predicted"/>
<dbReference type="Pfam" id="PF08768">
    <property type="entry name" value="THAP4_heme-bd"/>
    <property type="match status" value="1"/>
</dbReference>
<dbReference type="InterPro" id="IPR014878">
    <property type="entry name" value="THAP4-like_heme-bd"/>
</dbReference>
<dbReference type="OMA" id="EYHEEMN"/>
<dbReference type="PANTHER" id="PTHR15854:SF4">
    <property type="entry name" value="PEROXYNITRITE ISOMERASE THAP4"/>
    <property type="match status" value="1"/>
</dbReference>
<organism evidence="3 4">
    <name type="scientific">Pseudocohnilembus persalinus</name>
    <name type="common">Ciliate</name>
    <dbReference type="NCBI Taxonomy" id="266149"/>
    <lineage>
        <taxon>Eukaryota</taxon>
        <taxon>Sar</taxon>
        <taxon>Alveolata</taxon>
        <taxon>Ciliophora</taxon>
        <taxon>Intramacronucleata</taxon>
        <taxon>Oligohymenophorea</taxon>
        <taxon>Scuticociliatia</taxon>
        <taxon>Philasterida</taxon>
        <taxon>Pseudocohnilembidae</taxon>
        <taxon>Pseudocohnilembus</taxon>
    </lineage>
</organism>
<dbReference type="EMBL" id="LDAU01000187">
    <property type="protein sequence ID" value="KRX00507.1"/>
    <property type="molecule type" value="Genomic_DNA"/>
</dbReference>
<protein>
    <submittedName>
        <fullName evidence="3">Calycin-like protein</fullName>
    </submittedName>
</protein>
<accession>A0A0V0QEF0</accession>
<dbReference type="InterPro" id="IPR045165">
    <property type="entry name" value="Nitrobindin"/>
</dbReference>
<comment type="catalytic activity">
    <reaction evidence="1">
        <text>peroxynitrite = nitrate</text>
        <dbReference type="Rhea" id="RHEA:63116"/>
        <dbReference type="ChEBI" id="CHEBI:17632"/>
        <dbReference type="ChEBI" id="CHEBI:25941"/>
    </reaction>
    <physiologicalReaction direction="left-to-right" evidence="1">
        <dbReference type="Rhea" id="RHEA:63117"/>
    </physiologicalReaction>
</comment>
<dbReference type="InterPro" id="IPR012674">
    <property type="entry name" value="Calycin"/>
</dbReference>
<dbReference type="OrthoDB" id="58529at2759"/>
<evidence type="ECO:0000259" key="2">
    <source>
        <dbReference type="Pfam" id="PF08768"/>
    </source>
</evidence>
<name>A0A0V0QEF0_PSEPJ</name>
<gene>
    <name evidence="3" type="ORF">PPERSA_06150</name>
</gene>
<dbReference type="AlphaFoldDB" id="A0A0V0QEF0"/>
<evidence type="ECO:0000313" key="4">
    <source>
        <dbReference type="Proteomes" id="UP000054937"/>
    </source>
</evidence>
<sequence>MQQQFFLQGEWQGKGAVVDSDKKIEYQENIQVNHIKGPVYMYIQKTKKVPEQTPLHSETGYFRVFPSQEGSSEGSVELLTAQPFGVASIEIGKFSDKKITLSCKQDKLIRTETAKKPFVTEFSREFWINDKGNLEYKMNLGTENYQARHHLSAELQKI</sequence>
<dbReference type="InParanoid" id="A0A0V0QEF0"/>
<dbReference type="PANTHER" id="PTHR15854">
    <property type="entry name" value="THAP4 PROTEIN"/>
    <property type="match status" value="1"/>
</dbReference>
<keyword evidence="4" id="KW-1185">Reference proteome</keyword>
<dbReference type="CDD" id="cd07828">
    <property type="entry name" value="lipocalin_heme-bd-THAP4-like"/>
    <property type="match status" value="1"/>
</dbReference>
<dbReference type="Proteomes" id="UP000054937">
    <property type="component" value="Unassembled WGS sequence"/>
</dbReference>
<dbReference type="Gene3D" id="2.40.128.20">
    <property type="match status" value="1"/>
</dbReference>
<evidence type="ECO:0000256" key="1">
    <source>
        <dbReference type="ARBA" id="ARBA00036993"/>
    </source>
</evidence>
<feature type="domain" description="THAP4-like heme-binding" evidence="2">
    <location>
        <begin position="6"/>
        <end position="157"/>
    </location>
</feature>
<reference evidence="3 4" key="1">
    <citation type="journal article" date="2015" name="Sci. Rep.">
        <title>Genome of the facultative scuticociliatosis pathogen Pseudocohnilembus persalinus provides insight into its virulence through horizontal gene transfer.</title>
        <authorList>
            <person name="Xiong J."/>
            <person name="Wang G."/>
            <person name="Cheng J."/>
            <person name="Tian M."/>
            <person name="Pan X."/>
            <person name="Warren A."/>
            <person name="Jiang C."/>
            <person name="Yuan D."/>
            <person name="Miao W."/>
        </authorList>
    </citation>
    <scope>NUCLEOTIDE SEQUENCE [LARGE SCALE GENOMIC DNA]</scope>
    <source>
        <strain evidence="3">36N120E</strain>
    </source>
</reference>
<evidence type="ECO:0000313" key="3">
    <source>
        <dbReference type="EMBL" id="KRX00507.1"/>
    </source>
</evidence>